<dbReference type="AlphaFoldDB" id="M2ZH50"/>
<accession>M2ZH50</accession>
<dbReference type="PANTHER" id="PTHR39639">
    <property type="entry name" value="CHROMOSOME 16, WHOLE GENOME SHOTGUN SEQUENCE"/>
    <property type="match status" value="1"/>
</dbReference>
<name>M2ZH50_9PSEU</name>
<reference evidence="2 3" key="1">
    <citation type="journal article" date="2013" name="Genome Announc.">
        <title>Draft Genome Sequence of Amycolatopsis decaplanina Strain DSM 44594T.</title>
        <authorList>
            <person name="Kaur N."/>
            <person name="Kumar S."/>
            <person name="Bala M."/>
            <person name="Raghava G.P."/>
            <person name="Mayilraj S."/>
        </authorList>
    </citation>
    <scope>NUCLEOTIDE SEQUENCE [LARGE SCALE GENOMIC DNA]</scope>
    <source>
        <strain evidence="2 3">DSM 44594</strain>
    </source>
</reference>
<keyword evidence="3" id="KW-1185">Reference proteome</keyword>
<organism evidence="2 3">
    <name type="scientific">Amycolatopsis decaplanina DSM 44594</name>
    <dbReference type="NCBI Taxonomy" id="1284240"/>
    <lineage>
        <taxon>Bacteria</taxon>
        <taxon>Bacillati</taxon>
        <taxon>Actinomycetota</taxon>
        <taxon>Actinomycetes</taxon>
        <taxon>Pseudonocardiales</taxon>
        <taxon>Pseudonocardiaceae</taxon>
        <taxon>Amycolatopsis</taxon>
    </lineage>
</organism>
<evidence type="ECO:0000313" key="3">
    <source>
        <dbReference type="Proteomes" id="UP000054226"/>
    </source>
</evidence>
<feature type="domain" description="GmrSD restriction endonucleases N-terminal" evidence="1">
    <location>
        <begin position="41"/>
        <end position="200"/>
    </location>
</feature>
<proteinExistence type="predicted"/>
<evidence type="ECO:0000313" key="2">
    <source>
        <dbReference type="EMBL" id="EME60238.1"/>
    </source>
</evidence>
<dbReference type="Proteomes" id="UP000054226">
    <property type="component" value="Unassembled WGS sequence"/>
</dbReference>
<dbReference type="InterPro" id="IPR004919">
    <property type="entry name" value="GmrSD_N"/>
</dbReference>
<gene>
    <name evidence="2" type="ORF">H074_14467</name>
</gene>
<dbReference type="Pfam" id="PF03235">
    <property type="entry name" value="GmrSD_N"/>
    <property type="match status" value="1"/>
</dbReference>
<dbReference type="RefSeq" id="WP_007030791.1">
    <property type="nucleotide sequence ID" value="NZ_AOHO01000048.1"/>
</dbReference>
<dbReference type="EMBL" id="AOHO01000048">
    <property type="protein sequence ID" value="EME60238.1"/>
    <property type="molecule type" value="Genomic_DNA"/>
</dbReference>
<comment type="caution">
    <text evidence="2">The sequence shown here is derived from an EMBL/GenBank/DDBJ whole genome shotgun (WGS) entry which is preliminary data.</text>
</comment>
<dbReference type="PANTHER" id="PTHR39639:SF1">
    <property type="entry name" value="DUF262 DOMAIN-CONTAINING PROTEIN"/>
    <property type="match status" value="1"/>
</dbReference>
<protein>
    <recommendedName>
        <fullName evidence="1">GmrSD restriction endonucleases N-terminal domain-containing protein</fullName>
    </recommendedName>
</protein>
<sequence length="404" mass="45520">MSDDAIDLDSPLDYDSGESEDDVIGRVGAQRANVTATDWTIETIVTQMRKGRLDLSPAFQRRAAWTPALKSKFIESTILAYPIPQIVLAEKQDKPGHFIVIDGKQRLLAIRQFYAGLPEFSDGGFSPFRLSTITSITSIKNFTISRLKEERPDLFDAFETHTIRTVTVRNWEHEEFLYSLFLRLNTGSVPLSPQELRQALVPGPFVEYIDESSGDSLGLRKLLNNTGPDRRMVDAEILTRLIGLYGGGPKYNGNLKEFLDQVCVYFNRTWGRHEIAIGNFLDEMEKAIEAAYVIFDGYACRKWSETKFERAFNRALFDVQVGCLIGGDNVREAGIRNKVKLVKAFKELSSDNAEFLRSVTSTTKTVAAFNTRYEAWNSIFRETTGIEPAWPSGLPRLSAIEAQS</sequence>
<evidence type="ECO:0000259" key="1">
    <source>
        <dbReference type="Pfam" id="PF03235"/>
    </source>
</evidence>
<dbReference type="OrthoDB" id="9787127at2"/>